<evidence type="ECO:0000313" key="2">
    <source>
        <dbReference type="Proteomes" id="UP000499080"/>
    </source>
</evidence>
<proteinExistence type="predicted"/>
<accession>A0A4Y2CLU8</accession>
<keyword evidence="2" id="KW-1185">Reference proteome</keyword>
<dbReference type="Proteomes" id="UP000499080">
    <property type="component" value="Unassembled WGS sequence"/>
</dbReference>
<name>A0A4Y2CLU8_ARAVE</name>
<organism evidence="1 2">
    <name type="scientific">Araneus ventricosus</name>
    <name type="common">Orbweaver spider</name>
    <name type="synonym">Epeira ventricosa</name>
    <dbReference type="NCBI Taxonomy" id="182803"/>
    <lineage>
        <taxon>Eukaryota</taxon>
        <taxon>Metazoa</taxon>
        <taxon>Ecdysozoa</taxon>
        <taxon>Arthropoda</taxon>
        <taxon>Chelicerata</taxon>
        <taxon>Arachnida</taxon>
        <taxon>Araneae</taxon>
        <taxon>Araneomorphae</taxon>
        <taxon>Entelegynae</taxon>
        <taxon>Araneoidea</taxon>
        <taxon>Araneidae</taxon>
        <taxon>Araneus</taxon>
    </lineage>
</organism>
<dbReference type="AlphaFoldDB" id="A0A4Y2CLU8"/>
<sequence>MVVVSHTRHNARTLDAKDSSDRATCTVINGVNETLAGWACIKLLLPVRSFHHLSLLWICELPCRIDGVNCLQDIFRHQASSCHIVLRHFCVFMGALLNIRPVFLDLQCIYCNSIRNKTLINFNVSPPFI</sequence>
<protein>
    <submittedName>
        <fullName evidence="1">Uncharacterized protein</fullName>
    </submittedName>
</protein>
<dbReference type="EMBL" id="BGPR01086831">
    <property type="protein sequence ID" value="GBM04896.1"/>
    <property type="molecule type" value="Genomic_DNA"/>
</dbReference>
<reference evidence="1 2" key="1">
    <citation type="journal article" date="2019" name="Sci. Rep.">
        <title>Orb-weaving spider Araneus ventricosus genome elucidates the spidroin gene catalogue.</title>
        <authorList>
            <person name="Kono N."/>
            <person name="Nakamura H."/>
            <person name="Ohtoshi R."/>
            <person name="Moran D.A.P."/>
            <person name="Shinohara A."/>
            <person name="Yoshida Y."/>
            <person name="Fujiwara M."/>
            <person name="Mori M."/>
            <person name="Tomita M."/>
            <person name="Arakawa K."/>
        </authorList>
    </citation>
    <scope>NUCLEOTIDE SEQUENCE [LARGE SCALE GENOMIC DNA]</scope>
</reference>
<gene>
    <name evidence="1" type="ORF">AVEN_9520_1</name>
</gene>
<evidence type="ECO:0000313" key="1">
    <source>
        <dbReference type="EMBL" id="GBM04896.1"/>
    </source>
</evidence>
<comment type="caution">
    <text evidence="1">The sequence shown here is derived from an EMBL/GenBank/DDBJ whole genome shotgun (WGS) entry which is preliminary data.</text>
</comment>